<proteinExistence type="predicted"/>
<gene>
    <name evidence="3" type="ORF">BAVI_15256</name>
</gene>
<dbReference type="RefSeq" id="WP_024029233.1">
    <property type="nucleotide sequence ID" value="NZ_ALAN01000084.1"/>
</dbReference>
<reference evidence="3 4" key="1">
    <citation type="journal article" date="2014" name="Environ. Microbiol.">
        <title>The nitrate-ammonifying and nosZ-carrying bacterium Bacillus vireti is a potent source and sink for nitric and nitrous oxide under high nitrate conditions.</title>
        <authorList>
            <person name="Mania D."/>
            <person name="Heylen K."/>
            <person name="van Spanning R.J."/>
            <person name="Frostegard A."/>
        </authorList>
    </citation>
    <scope>NUCLEOTIDE SEQUENCE [LARGE SCALE GENOMIC DNA]</scope>
    <source>
        <strain evidence="3 4">LMG 21834</strain>
    </source>
</reference>
<evidence type="ECO:0000313" key="4">
    <source>
        <dbReference type="Proteomes" id="UP000018877"/>
    </source>
</evidence>
<dbReference type="GO" id="GO:0003677">
    <property type="term" value="F:DNA binding"/>
    <property type="evidence" value="ECO:0007669"/>
    <property type="project" value="InterPro"/>
</dbReference>
<sequence length="771" mass="90839">MIVKVALTVQELEAKIGCKLYTKREFGRLIGVSSTKFDPFFLGGFLKNYCYYTLNEDYVVPGVSRKPQFLFPETSIDSYRMFFEENDRRMSALRNNNELIDDVHLGQYLGYSLKEILEEIESGIWDEYIADKGFAHKAKRTIYFFHKDAYKNTKYCSIKRLHEFIEVGENVPYLYYRQGKLTQPEHLIGSNRWDIEIARLQIAQIKENNFMEGREKQKKLDNFTLLSAAQQQLINLYLKKRQKGNGFLWESKTYYDRVVGKREKDRKRIKEELSKYLIKMIAAKKIEGEENYSIFPSQDESVDRFFTDMTEDEIAGLERKAAKVDLFGITKDDIEKMLEGYNPISEWNVASYIKPFLFFLLSEWESKFPMWEIHLDQEYRLKYYLTRKNLFEATTVLLSREPKTPKEKKRGKAFLVRKEILQVYFAIRATGKRRHPSKMYQRNALMWMIGSFCAIRPMEIDGLRIEHFELDENGFVKKINSDGYGILRVPAEISKGTYSRSHDYGTLVVPNLVNLINDYLIGEIYTRQKTRGVGYLFRGFRTLSNPEMKLNHPISWIKKDKDIFKFLSKEMWESFQFKSSRHTLNNLFDKTGLRSARLNAAKKRAAQIQMRHDVEKTSGNIGDVYYSDDITIRDYISCLDEVLNFPWDLDDLEIWEKAKGYDSFENDMYLSNPYELSNDTTSAFEQAPEKTFVKNDIKNINKQIIDKVMATKSSQNDDQEKKKQRLDILEKEYAQYLRNSAKKLKVTTDERQNKLKELREEIALIKAEVAS</sequence>
<keyword evidence="2" id="KW-0175">Coiled coil</keyword>
<dbReference type="GO" id="GO:0015074">
    <property type="term" value="P:DNA integration"/>
    <property type="evidence" value="ECO:0007669"/>
    <property type="project" value="InterPro"/>
</dbReference>
<dbReference type="EMBL" id="ALAN01000084">
    <property type="protein sequence ID" value="ETI67858.1"/>
    <property type="molecule type" value="Genomic_DNA"/>
</dbReference>
<organism evidence="3 4">
    <name type="scientific">Neobacillus vireti LMG 21834</name>
    <dbReference type="NCBI Taxonomy" id="1131730"/>
    <lineage>
        <taxon>Bacteria</taxon>
        <taxon>Bacillati</taxon>
        <taxon>Bacillota</taxon>
        <taxon>Bacilli</taxon>
        <taxon>Bacillales</taxon>
        <taxon>Bacillaceae</taxon>
        <taxon>Neobacillus</taxon>
    </lineage>
</organism>
<keyword evidence="4" id="KW-1185">Reference proteome</keyword>
<dbReference type="Gene3D" id="1.10.443.10">
    <property type="entry name" value="Intergrase catalytic core"/>
    <property type="match status" value="1"/>
</dbReference>
<evidence type="ECO:0008006" key="5">
    <source>
        <dbReference type="Google" id="ProtNLM"/>
    </source>
</evidence>
<feature type="coiled-coil region" evidence="2">
    <location>
        <begin position="712"/>
        <end position="768"/>
    </location>
</feature>
<dbReference type="InterPro" id="IPR011010">
    <property type="entry name" value="DNA_brk_join_enz"/>
</dbReference>
<dbReference type="SUPFAM" id="SSF56349">
    <property type="entry name" value="DNA breaking-rejoining enzymes"/>
    <property type="match status" value="1"/>
</dbReference>
<dbReference type="InterPro" id="IPR013762">
    <property type="entry name" value="Integrase-like_cat_sf"/>
</dbReference>
<name>A0AB94ILH7_9BACI</name>
<accession>A0AB94ILH7</accession>
<evidence type="ECO:0000256" key="2">
    <source>
        <dbReference type="SAM" id="Coils"/>
    </source>
</evidence>
<dbReference type="GO" id="GO:0006310">
    <property type="term" value="P:DNA recombination"/>
    <property type="evidence" value="ECO:0007669"/>
    <property type="project" value="UniProtKB-KW"/>
</dbReference>
<protein>
    <recommendedName>
        <fullName evidence="5">Tyr recombinase domain-containing protein</fullName>
    </recommendedName>
</protein>
<comment type="caution">
    <text evidence="3">The sequence shown here is derived from an EMBL/GenBank/DDBJ whole genome shotgun (WGS) entry which is preliminary data.</text>
</comment>
<keyword evidence="1" id="KW-0233">DNA recombination</keyword>
<dbReference type="Proteomes" id="UP000018877">
    <property type="component" value="Unassembled WGS sequence"/>
</dbReference>
<evidence type="ECO:0000313" key="3">
    <source>
        <dbReference type="EMBL" id="ETI67858.1"/>
    </source>
</evidence>
<evidence type="ECO:0000256" key="1">
    <source>
        <dbReference type="ARBA" id="ARBA00023172"/>
    </source>
</evidence>
<dbReference type="AlphaFoldDB" id="A0AB94ILH7"/>